<feature type="region of interest" description="Disordered" evidence="17">
    <location>
        <begin position="412"/>
        <end position="513"/>
    </location>
</feature>
<dbReference type="Pfam" id="PF00096">
    <property type="entry name" value="zf-C2H2"/>
    <property type="match status" value="2"/>
</dbReference>
<evidence type="ECO:0000256" key="10">
    <source>
        <dbReference type="ARBA" id="ARBA00022833"/>
    </source>
</evidence>
<feature type="compositionally biased region" description="Basic and acidic residues" evidence="17">
    <location>
        <begin position="671"/>
        <end position="685"/>
    </location>
</feature>
<dbReference type="SMART" id="SM00355">
    <property type="entry name" value="ZnF_C2H2"/>
    <property type="match status" value="5"/>
</dbReference>
<dbReference type="PANTHER" id="PTHR45718">
    <property type="entry name" value="TRANSCRIPTIONAL ACTIVATOR CUBITUS INTERRUPTUS"/>
    <property type="match status" value="1"/>
</dbReference>
<keyword evidence="11" id="KW-0805">Transcription regulation</keyword>
<organism evidence="19 20">
    <name type="scientific">Oreochromis aureus</name>
    <name type="common">Israeli tilapia</name>
    <name type="synonym">Chromis aureus</name>
    <dbReference type="NCBI Taxonomy" id="47969"/>
    <lineage>
        <taxon>Eukaryota</taxon>
        <taxon>Metazoa</taxon>
        <taxon>Chordata</taxon>
        <taxon>Craniata</taxon>
        <taxon>Vertebrata</taxon>
        <taxon>Euteleostomi</taxon>
        <taxon>Actinopterygii</taxon>
        <taxon>Neopterygii</taxon>
        <taxon>Teleostei</taxon>
        <taxon>Neoteleostei</taxon>
        <taxon>Acanthomorphata</taxon>
        <taxon>Ovalentaria</taxon>
        <taxon>Cichlomorphae</taxon>
        <taxon>Cichliformes</taxon>
        <taxon>Cichlidae</taxon>
        <taxon>African cichlids</taxon>
        <taxon>Pseudocrenilabrinae</taxon>
        <taxon>Oreochromini</taxon>
        <taxon>Oreochromis</taxon>
    </lineage>
</organism>
<dbReference type="Gene3D" id="3.30.160.60">
    <property type="entry name" value="Classic Zinc Finger"/>
    <property type="match status" value="5"/>
</dbReference>
<feature type="region of interest" description="Disordered" evidence="17">
    <location>
        <begin position="24"/>
        <end position="49"/>
    </location>
</feature>
<dbReference type="GO" id="GO:0008270">
    <property type="term" value="F:zinc ion binding"/>
    <property type="evidence" value="ECO:0007669"/>
    <property type="project" value="UniProtKB-KW"/>
</dbReference>
<dbReference type="FunFam" id="3.30.160.60:FF:000031">
    <property type="entry name" value="GLI family zinc finger 3"/>
    <property type="match status" value="1"/>
</dbReference>
<evidence type="ECO:0000256" key="5">
    <source>
        <dbReference type="ARBA" id="ARBA00022491"/>
    </source>
</evidence>
<dbReference type="Pfam" id="PF23561">
    <property type="entry name" value="zf-C2H2_15"/>
    <property type="match status" value="1"/>
</dbReference>
<comment type="similarity">
    <text evidence="3">Belongs to the GLI C2H2-type zinc-finger protein family.</text>
</comment>
<keyword evidence="13" id="KW-0010">Activator</keyword>
<dbReference type="Proteomes" id="UP000472276">
    <property type="component" value="Unassembled WGS sequence"/>
</dbReference>
<comment type="subcellular location">
    <subcellularLocation>
        <location evidence="2">Cytoplasm</location>
    </subcellularLocation>
    <subcellularLocation>
        <location evidence="1">Nucleus</location>
    </subcellularLocation>
</comment>
<evidence type="ECO:0000313" key="19">
    <source>
        <dbReference type="Ensembl" id="ENSOABP00000043050.2"/>
    </source>
</evidence>
<evidence type="ECO:0000256" key="1">
    <source>
        <dbReference type="ARBA" id="ARBA00004123"/>
    </source>
</evidence>
<keyword evidence="15" id="KW-0539">Nucleus</keyword>
<evidence type="ECO:0000256" key="16">
    <source>
        <dbReference type="PROSITE-ProRule" id="PRU00042"/>
    </source>
</evidence>
<dbReference type="OMA" id="NMMEQEY"/>
<keyword evidence="8" id="KW-0677">Repeat</keyword>
<dbReference type="FunFam" id="3.30.160.60:FF:000019">
    <property type="entry name" value="GLI family zinc finger 3"/>
    <property type="match status" value="1"/>
</dbReference>
<feature type="domain" description="C2H2-type" evidence="18">
    <location>
        <begin position="646"/>
        <end position="676"/>
    </location>
</feature>
<proteinExistence type="inferred from homology"/>
<feature type="compositionally biased region" description="Polar residues" evidence="17">
    <location>
        <begin position="739"/>
        <end position="767"/>
    </location>
</feature>
<keyword evidence="5" id="KW-0678">Repressor</keyword>
<keyword evidence="9 16" id="KW-0863">Zinc-finger</keyword>
<evidence type="ECO:0000256" key="15">
    <source>
        <dbReference type="ARBA" id="ARBA00023242"/>
    </source>
</evidence>
<dbReference type="InterPro" id="IPR043359">
    <property type="entry name" value="GLI-like"/>
</dbReference>
<dbReference type="GO" id="GO:0005634">
    <property type="term" value="C:nucleus"/>
    <property type="evidence" value="ECO:0007669"/>
    <property type="project" value="UniProtKB-SubCell"/>
</dbReference>
<dbReference type="InterPro" id="IPR013087">
    <property type="entry name" value="Znf_C2H2_type"/>
</dbReference>
<dbReference type="GO" id="GO:0000978">
    <property type="term" value="F:RNA polymerase II cis-regulatory region sequence-specific DNA binding"/>
    <property type="evidence" value="ECO:0007669"/>
    <property type="project" value="TreeGrafter"/>
</dbReference>
<evidence type="ECO:0000256" key="17">
    <source>
        <dbReference type="SAM" id="MobiDB-lite"/>
    </source>
</evidence>
<reference evidence="19" key="1">
    <citation type="submission" date="2025-08" db="UniProtKB">
        <authorList>
            <consortium name="Ensembl"/>
        </authorList>
    </citation>
    <scope>IDENTIFICATION</scope>
</reference>
<evidence type="ECO:0000256" key="6">
    <source>
        <dbReference type="ARBA" id="ARBA00022553"/>
    </source>
</evidence>
<feature type="region of interest" description="Disordered" evidence="17">
    <location>
        <begin position="314"/>
        <end position="335"/>
    </location>
</feature>
<feature type="compositionally biased region" description="Low complexity" evidence="17">
    <location>
        <begin position="909"/>
        <end position="948"/>
    </location>
</feature>
<dbReference type="SUPFAM" id="SSF57667">
    <property type="entry name" value="beta-beta-alpha zinc fingers"/>
    <property type="match status" value="3"/>
</dbReference>
<evidence type="ECO:0000256" key="14">
    <source>
        <dbReference type="ARBA" id="ARBA00023163"/>
    </source>
</evidence>
<dbReference type="FunFam" id="3.30.160.60:FF:000048">
    <property type="entry name" value="GLI family zinc finger 3"/>
    <property type="match status" value="1"/>
</dbReference>
<evidence type="ECO:0000256" key="4">
    <source>
        <dbReference type="ARBA" id="ARBA00022490"/>
    </source>
</evidence>
<evidence type="ECO:0000313" key="20">
    <source>
        <dbReference type="Proteomes" id="UP000472276"/>
    </source>
</evidence>
<feature type="domain" description="C2H2-type" evidence="18">
    <location>
        <begin position="585"/>
        <end position="614"/>
    </location>
</feature>
<evidence type="ECO:0000256" key="12">
    <source>
        <dbReference type="ARBA" id="ARBA00023125"/>
    </source>
</evidence>
<feature type="region of interest" description="Disordered" evidence="17">
    <location>
        <begin position="1251"/>
        <end position="1322"/>
    </location>
</feature>
<evidence type="ECO:0000256" key="2">
    <source>
        <dbReference type="ARBA" id="ARBA00004496"/>
    </source>
</evidence>
<keyword evidence="6" id="KW-0597">Phosphoprotein</keyword>
<sequence length="1666" mass="180170">METQSQASSAAEKKKRVETIVATKGSLARSDISEKAVASSTTSNGAEGRQIYRRFQVCKADLRLLLLSASPQQDESSGTPYHRERRNAISSQVPTPGAPDRSINEEPSTSTEERPSLLKKEQHGSLPHLADHALPYRGTLFAMDPRNGYLDSHYPAPQFFPTFHPPVPIDDRHTQGRYIYDPSPVPPLHVPPALAGSPAFSDISLIRISPQRNPSVGAESPFHPPHPYINPYMDYIRSLHSSPSISVLSATRGLSPADAPHTGLTTAEYYHQMALLAGHRSPYTSDLLPSVASAAGASSASALHMEYLQAIDSSRFPSPRLPSRPSRKRPLPISPLSEHSFDLQTMIRNSPNSLVTMLNNSRSSSSTSGSYGHLSAGAISPALSFAYPPTPVALHVHQQLMGRQPGIVGSAFGHSPPLIHPTPAFATQRPVPGIPPSGLSASERSVISNDSSQAKPTSESAVSSTGDPMHHKRSKMKPEEELPSPGAVSIQDNPDGMTLVKEEGDKDESKQEPEVVYETNCHWENCCREFDTQEQLVQHINNDHIHGEKKEFVCRWEECSREQKPFKAQYMLVVHMRRHTGEKPHKCTFEGCTKAYSRLENLKTHLRSHTGEKPYVCEHEGCNKAFSNASDRAKHQNRTHSNEKPYVCKIPGCTKRYTDPSSLRKHVKTVHGPEAHVTKKQRGDYPRPPPQPREPGGNGQGRSPGQLSLGGYTDQREYNHSTSKQDDCLQVKSVKTEKPMTSQPSPGGQSTCSSDQSPISTYPSSGVQLAVSAGRSPGEGLEEDEEKEENEEEVEECEGEPAPIMDSTVSTATAAMLTLQARRSIGRPLRWMEHIKMERLKQVNGALPRLGPLSPTPPPNASAVPNMLGKGTCLGRQWGVSAPQPPAHAELGSTELTVLNLLRDRRDSSGSTTSSAYLSSSRRSSGISPCFSSRRSSQASQSEGTAAAAHHRRHHNLSSTDSYDPISTDASRRSSEASQYGGGVGGGGGGVFSVGGCGGVGGVGIGGGGGGSRGMLNLTPAQHYHLKAKYAAATGGPPPTPLPNMERMSLKTRMAMMDEGGSNHCLPPLVRPPRCSDGTSGYSNGYTGHAGNRRRVFYPGEGPLSGNRRASDPVRTQAPETCSFPPVQRFSSLNNLHPLPPLAQHCTPESRNLNLQNYTRSEGNLHRGLQHSPYTPSIAEQAALEALAMEDNGEAELLLGDEDILPDDLVQYLHSQVQLDNGSHMHNEDQIASSQRDTSHLSMEEIDQIQTPGSNMAFPGSHSLQQQQQKLRERKSPSKLPIQWNEVSSGSADRSPPRDQNHHSQCRRWPSTEHGPVSAPFGRFGNMVIQQQVPVDFQNSCAQANQSQSACCVNPGVKLETSPNSCLEMRGTGHNSTNNFNRPNFTQISNGLFPQGFREQASNGFQKQSHFHQKHNSSSCQVGNNLILSRASMDYLPSLSQGSALHHNRPVHVPHPPINRNLGRTQQYLSPGSTNEIESCVTQQAQLQRSGENCSLANQVSGLKLESQDHGYLEQGFVDCPSYEPADHKASTFHVLEDQCLLDSIAASEGQGGGSGNGDSVALLSPGADQVTSTVDGSVPGVLDEGVSLDFGAMLEDGYDQGSLVSGALSPSVFQGLSRTSSRLTTPRASAAFHSVVPGLNNMAIGDMSSLLTTLAEESKFLAIMQ</sequence>
<dbReference type="InterPro" id="IPR056436">
    <property type="entry name" value="Znf-C2H2_ZIC1-5/GLI1-3-like"/>
</dbReference>
<dbReference type="FunFam" id="3.30.160.60:FF:000036">
    <property type="entry name" value="GLI family zinc finger 3"/>
    <property type="match status" value="1"/>
</dbReference>
<dbReference type="Ensembl" id="ENSOABT00000044198.2">
    <property type="protein sequence ID" value="ENSOABP00000043050.2"/>
    <property type="gene ID" value="ENSOABG00000019314.2"/>
</dbReference>
<dbReference type="FunFam" id="3.30.160.60:FF:000068">
    <property type="entry name" value="GLI family zinc finger 3"/>
    <property type="match status" value="1"/>
</dbReference>
<dbReference type="GO" id="GO:0000981">
    <property type="term" value="F:DNA-binding transcription factor activity, RNA polymerase II-specific"/>
    <property type="evidence" value="ECO:0007669"/>
    <property type="project" value="TreeGrafter"/>
</dbReference>
<feature type="domain" description="C2H2-type" evidence="18">
    <location>
        <begin position="519"/>
        <end position="551"/>
    </location>
</feature>
<dbReference type="PROSITE" id="PS50157">
    <property type="entry name" value="ZINC_FINGER_C2H2_2"/>
    <property type="match status" value="5"/>
</dbReference>
<feature type="compositionally biased region" description="Polar residues" evidence="17">
    <location>
        <begin position="439"/>
        <end position="466"/>
    </location>
</feature>
<evidence type="ECO:0000256" key="3">
    <source>
        <dbReference type="ARBA" id="ARBA00010831"/>
    </source>
</evidence>
<feature type="compositionally biased region" description="Low complexity" evidence="17">
    <location>
        <begin position="314"/>
        <end position="324"/>
    </location>
</feature>
<feature type="region of interest" description="Disordered" evidence="17">
    <location>
        <begin position="904"/>
        <end position="982"/>
    </location>
</feature>
<evidence type="ECO:0000256" key="13">
    <source>
        <dbReference type="ARBA" id="ARBA00023159"/>
    </source>
</evidence>
<name>A0A668USV5_OREAU</name>
<keyword evidence="4" id="KW-0963">Cytoplasm</keyword>
<keyword evidence="7" id="KW-0479">Metal-binding</keyword>
<evidence type="ECO:0000256" key="11">
    <source>
        <dbReference type="ARBA" id="ARBA00023015"/>
    </source>
</evidence>
<dbReference type="GO" id="GO:0005737">
    <property type="term" value="C:cytoplasm"/>
    <property type="evidence" value="ECO:0007669"/>
    <property type="project" value="UniProtKB-SubCell"/>
</dbReference>
<feature type="compositionally biased region" description="Basic and acidic residues" evidence="17">
    <location>
        <begin position="714"/>
        <end position="738"/>
    </location>
</feature>
<dbReference type="PANTHER" id="PTHR45718:SF5">
    <property type="entry name" value="TRANSCRIPTIONAL ACTIVATOR GLI3"/>
    <property type="match status" value="1"/>
</dbReference>
<gene>
    <name evidence="19" type="primary">GLI3</name>
</gene>
<protein>
    <recommendedName>
        <fullName evidence="18">C2H2-type domain-containing protein</fullName>
    </recommendedName>
</protein>
<feature type="domain" description="C2H2-type" evidence="18">
    <location>
        <begin position="557"/>
        <end position="584"/>
    </location>
</feature>
<evidence type="ECO:0000259" key="18">
    <source>
        <dbReference type="PROSITE" id="PS50157"/>
    </source>
</evidence>
<feature type="domain" description="C2H2-type" evidence="18">
    <location>
        <begin position="615"/>
        <end position="645"/>
    </location>
</feature>
<dbReference type="GO" id="GO:0007224">
    <property type="term" value="P:smoothened signaling pathway"/>
    <property type="evidence" value="ECO:0007669"/>
    <property type="project" value="TreeGrafter"/>
</dbReference>
<evidence type="ECO:0000256" key="8">
    <source>
        <dbReference type="ARBA" id="ARBA00022737"/>
    </source>
</evidence>
<evidence type="ECO:0000256" key="9">
    <source>
        <dbReference type="ARBA" id="ARBA00022771"/>
    </source>
</evidence>
<keyword evidence="12" id="KW-0238">DNA-binding</keyword>
<reference evidence="19" key="2">
    <citation type="submission" date="2025-09" db="UniProtKB">
        <authorList>
            <consortium name="Ensembl"/>
        </authorList>
    </citation>
    <scope>IDENTIFICATION</scope>
</reference>
<feature type="region of interest" description="Disordered" evidence="17">
    <location>
        <begin position="659"/>
        <end position="804"/>
    </location>
</feature>
<keyword evidence="20" id="KW-1185">Reference proteome</keyword>
<feature type="compositionally biased region" description="Basic and acidic residues" evidence="17">
    <location>
        <begin position="500"/>
        <end position="513"/>
    </location>
</feature>
<keyword evidence="14" id="KW-0804">Transcription</keyword>
<dbReference type="InterPro" id="IPR036236">
    <property type="entry name" value="Znf_C2H2_sf"/>
</dbReference>
<feature type="compositionally biased region" description="Acidic residues" evidence="17">
    <location>
        <begin position="780"/>
        <end position="799"/>
    </location>
</feature>
<accession>A0A668USV5</accession>
<keyword evidence="10" id="KW-0862">Zinc</keyword>
<dbReference type="PROSITE" id="PS00028">
    <property type="entry name" value="ZINC_FINGER_C2H2_1"/>
    <property type="match status" value="4"/>
</dbReference>
<evidence type="ECO:0000256" key="7">
    <source>
        <dbReference type="ARBA" id="ARBA00022723"/>
    </source>
</evidence>
<feature type="region of interest" description="Disordered" evidence="17">
    <location>
        <begin position="71"/>
        <end position="130"/>
    </location>
</feature>
<feature type="compositionally biased region" description="Basic and acidic residues" evidence="17">
    <location>
        <begin position="111"/>
        <end position="123"/>
    </location>
</feature>